<feature type="compositionally biased region" description="Basic and acidic residues" evidence="3">
    <location>
        <begin position="299"/>
        <end position="314"/>
    </location>
</feature>
<feature type="compositionally biased region" description="Basic residues" evidence="3">
    <location>
        <begin position="554"/>
        <end position="564"/>
    </location>
</feature>
<evidence type="ECO:0000256" key="2">
    <source>
        <dbReference type="ARBA" id="ARBA00023242"/>
    </source>
</evidence>
<dbReference type="InParanoid" id="K5VV90"/>
<protein>
    <recommendedName>
        <fullName evidence="4">RED-like N-terminal domain-containing protein</fullName>
    </recommendedName>
</protein>
<dbReference type="AlphaFoldDB" id="K5VV90"/>
<feature type="compositionally biased region" description="Basic and acidic residues" evidence="3">
    <location>
        <begin position="28"/>
        <end position="47"/>
    </location>
</feature>
<gene>
    <name evidence="5" type="ORF">PHACADRAFT_188063</name>
</gene>
<dbReference type="GeneID" id="18910467"/>
<feature type="compositionally biased region" description="Acidic residues" evidence="3">
    <location>
        <begin position="436"/>
        <end position="452"/>
    </location>
</feature>
<name>K5VV90_PHACS</name>
<evidence type="ECO:0000259" key="4">
    <source>
        <dbReference type="Pfam" id="PF07808"/>
    </source>
</evidence>
<dbReference type="OrthoDB" id="3366823at2759"/>
<feature type="compositionally biased region" description="Low complexity" evidence="3">
    <location>
        <begin position="387"/>
        <end position="414"/>
    </location>
</feature>
<dbReference type="InterPro" id="IPR012916">
    <property type="entry name" value="RED_N"/>
</dbReference>
<feature type="compositionally biased region" description="Basic and acidic residues" evidence="3">
    <location>
        <begin position="360"/>
        <end position="370"/>
    </location>
</feature>
<dbReference type="EMBL" id="JH930478">
    <property type="protein sequence ID" value="EKM50489.1"/>
    <property type="molecule type" value="Genomic_DNA"/>
</dbReference>
<feature type="compositionally biased region" description="Basic and acidic residues" evidence="3">
    <location>
        <begin position="194"/>
        <end position="215"/>
    </location>
</feature>
<sequence>MDQASPTRDRPLKNADPSQPAFKPRTVHKLDHQYRDRADERRQGRAHDYAQVEALAEDFEKRNADEDPETLEEQRRFLGGDSEHTVLVKGLDYALLEQNKARLAAEPTGGDDELEQAFAEAASSSHHVPQKRTRADIVRELKNKRLKGEPASGEPGTPAGPDVPIDDARGSGNFKPIGKNADPSQPAFKPRTVHKLDHQYRDRADERRQGRAHDYAQVEALAEDFEKRNADEDPETLEEQRRFLGGDSEHTVLVKGLDYALLEQNKARLAAEPTGGDDELEQAFAEAASSSHHVPQKRTRADIVRELKNKRLKGEPASGEPGTPAGPDVPIDDARGSGKFKPIGFKPIGADAKPKKKKKANEGGEKDGAPKKKRRKAADDHDGDGPPGEAAPKLPPIAAERAPAAAPSKLAPSEPTDDADDDDIFAGAGDYTGIEVGDDDNDSDEGPSDEEGAAIARAAAQETSDGEIAPDSTAPRRRWVDIDERPAAAPPSPPEQAAVAGSESQPVVVPPQPTEEADEDGQPARLLPLASSAVPSIRELLAMDEAQEREEKRRARKEKKKGKKDKGGDDSE</sequence>
<evidence type="ECO:0000256" key="3">
    <source>
        <dbReference type="SAM" id="MobiDB-lite"/>
    </source>
</evidence>
<dbReference type="GO" id="GO:0005634">
    <property type="term" value="C:nucleus"/>
    <property type="evidence" value="ECO:0007669"/>
    <property type="project" value="UniProtKB-SubCell"/>
</dbReference>
<dbReference type="KEGG" id="pco:PHACADRAFT_188063"/>
<feature type="domain" description="RED-like N-terminal" evidence="4">
    <location>
        <begin position="28"/>
        <end position="133"/>
    </location>
</feature>
<dbReference type="Proteomes" id="UP000008370">
    <property type="component" value="Unassembled WGS sequence"/>
</dbReference>
<evidence type="ECO:0000313" key="5">
    <source>
        <dbReference type="EMBL" id="EKM50489.1"/>
    </source>
</evidence>
<accession>K5VV90</accession>
<proteinExistence type="predicted"/>
<feature type="region of interest" description="Disordered" evidence="3">
    <location>
        <begin position="1"/>
        <end position="47"/>
    </location>
</feature>
<reference evidence="5 6" key="1">
    <citation type="journal article" date="2012" name="BMC Genomics">
        <title>Comparative genomics of the white-rot fungi, Phanerochaete carnosa and P. chrysosporium, to elucidate the genetic basis of the distinct wood types they colonize.</title>
        <authorList>
            <person name="Suzuki H."/>
            <person name="MacDonald J."/>
            <person name="Syed K."/>
            <person name="Salamov A."/>
            <person name="Hori C."/>
            <person name="Aerts A."/>
            <person name="Henrissat B."/>
            <person name="Wiebenga A."/>
            <person name="vanKuyk P.A."/>
            <person name="Barry K."/>
            <person name="Lindquist E."/>
            <person name="LaButti K."/>
            <person name="Lapidus A."/>
            <person name="Lucas S."/>
            <person name="Coutinho P."/>
            <person name="Gong Y."/>
            <person name="Samejima M."/>
            <person name="Mahadevan R."/>
            <person name="Abou-Zaid M."/>
            <person name="de Vries R.P."/>
            <person name="Igarashi K."/>
            <person name="Yadav J.S."/>
            <person name="Grigoriev I.V."/>
            <person name="Master E.R."/>
        </authorList>
    </citation>
    <scope>NUCLEOTIDE SEQUENCE [LARGE SCALE GENOMIC DNA]</scope>
    <source>
        <strain evidence="5 6">HHB-10118-sp</strain>
    </source>
</reference>
<keyword evidence="2" id="KW-0539">Nucleus</keyword>
<feature type="region of interest" description="Disordered" evidence="3">
    <location>
        <begin position="144"/>
        <end position="215"/>
    </location>
</feature>
<feature type="region of interest" description="Disordered" evidence="3">
    <location>
        <begin position="270"/>
        <end position="572"/>
    </location>
</feature>
<dbReference type="Pfam" id="PF07808">
    <property type="entry name" value="RED_N"/>
    <property type="match status" value="2"/>
</dbReference>
<dbReference type="InterPro" id="IPR039896">
    <property type="entry name" value="Red-like"/>
</dbReference>
<dbReference type="RefSeq" id="XP_007400761.1">
    <property type="nucleotide sequence ID" value="XM_007400699.1"/>
</dbReference>
<evidence type="ECO:0000313" key="6">
    <source>
        <dbReference type="Proteomes" id="UP000008370"/>
    </source>
</evidence>
<evidence type="ECO:0000256" key="1">
    <source>
        <dbReference type="ARBA" id="ARBA00004123"/>
    </source>
</evidence>
<dbReference type="STRING" id="650164.K5VV90"/>
<dbReference type="PANTHER" id="PTHR12765">
    <property type="entry name" value="RED PROTEIN IK FACTOR CYTOKINE IK"/>
    <property type="match status" value="1"/>
</dbReference>
<organism evidence="5 6">
    <name type="scientific">Phanerochaete carnosa (strain HHB-10118-sp)</name>
    <name type="common">White-rot fungus</name>
    <name type="synonym">Peniophora carnosa</name>
    <dbReference type="NCBI Taxonomy" id="650164"/>
    <lineage>
        <taxon>Eukaryota</taxon>
        <taxon>Fungi</taxon>
        <taxon>Dikarya</taxon>
        <taxon>Basidiomycota</taxon>
        <taxon>Agaricomycotina</taxon>
        <taxon>Agaricomycetes</taxon>
        <taxon>Polyporales</taxon>
        <taxon>Phanerochaetaceae</taxon>
        <taxon>Phanerochaete</taxon>
    </lineage>
</organism>
<comment type="subcellular location">
    <subcellularLocation>
        <location evidence="1">Nucleus</location>
    </subcellularLocation>
</comment>
<dbReference type="HOGENOM" id="CLU_476590_0_0_1"/>
<feature type="region of interest" description="Disordered" evidence="3">
    <location>
        <begin position="225"/>
        <end position="244"/>
    </location>
</feature>
<feature type="compositionally biased region" description="Acidic residues" evidence="3">
    <location>
        <begin position="415"/>
        <end position="424"/>
    </location>
</feature>
<feature type="domain" description="RED-like N-terminal" evidence="4">
    <location>
        <begin position="194"/>
        <end position="299"/>
    </location>
</feature>
<keyword evidence="6" id="KW-1185">Reference proteome</keyword>
<feature type="compositionally biased region" description="Low complexity" evidence="3">
    <location>
        <begin position="425"/>
        <end position="435"/>
    </location>
</feature>